<dbReference type="InterPro" id="IPR054129">
    <property type="entry name" value="DesT_TetR_C"/>
</dbReference>
<dbReference type="InterPro" id="IPR036271">
    <property type="entry name" value="Tet_transcr_reg_TetR-rel_C_sf"/>
</dbReference>
<dbReference type="SUPFAM" id="SSF48498">
    <property type="entry name" value="Tetracyclin repressor-like, C-terminal domain"/>
    <property type="match status" value="1"/>
</dbReference>
<dbReference type="InterPro" id="IPR001647">
    <property type="entry name" value="HTH_TetR"/>
</dbReference>
<protein>
    <submittedName>
        <fullName evidence="6">Tetr family transcriptional regulator</fullName>
    </submittedName>
</protein>
<dbReference type="OrthoDB" id="3767959at2"/>
<keyword evidence="1" id="KW-0805">Transcription regulation</keyword>
<dbReference type="GO" id="GO:0003700">
    <property type="term" value="F:DNA-binding transcription factor activity"/>
    <property type="evidence" value="ECO:0007669"/>
    <property type="project" value="TreeGrafter"/>
</dbReference>
<accession>A0A379M197</accession>
<dbReference type="InterPro" id="IPR009057">
    <property type="entry name" value="Homeodomain-like_sf"/>
</dbReference>
<dbReference type="InterPro" id="IPR050109">
    <property type="entry name" value="HTH-type_TetR-like_transc_reg"/>
</dbReference>
<dbReference type="Pfam" id="PF00440">
    <property type="entry name" value="TetR_N"/>
    <property type="match status" value="1"/>
</dbReference>
<evidence type="ECO:0000256" key="4">
    <source>
        <dbReference type="PROSITE-ProRule" id="PRU00335"/>
    </source>
</evidence>
<keyword evidence="3" id="KW-0804">Transcription</keyword>
<organism evidence="6 7">
    <name type="scientific">Rhodococcus gordoniae</name>
    <dbReference type="NCBI Taxonomy" id="223392"/>
    <lineage>
        <taxon>Bacteria</taxon>
        <taxon>Bacillati</taxon>
        <taxon>Actinomycetota</taxon>
        <taxon>Actinomycetes</taxon>
        <taxon>Mycobacteriales</taxon>
        <taxon>Nocardiaceae</taxon>
        <taxon>Rhodococcus</taxon>
    </lineage>
</organism>
<keyword evidence="7" id="KW-1185">Reference proteome</keyword>
<dbReference type="GO" id="GO:0045892">
    <property type="term" value="P:negative regulation of DNA-templated transcription"/>
    <property type="evidence" value="ECO:0007669"/>
    <property type="project" value="UniProtKB-ARBA"/>
</dbReference>
<dbReference type="Proteomes" id="UP000254569">
    <property type="component" value="Unassembled WGS sequence"/>
</dbReference>
<evidence type="ECO:0000256" key="3">
    <source>
        <dbReference type="ARBA" id="ARBA00023163"/>
    </source>
</evidence>
<gene>
    <name evidence="6" type="primary">fadR_1</name>
    <name evidence="6" type="ORF">NCTC13296_02379</name>
</gene>
<keyword evidence="2 4" id="KW-0238">DNA-binding</keyword>
<dbReference type="FunFam" id="1.10.10.60:FF:000141">
    <property type="entry name" value="TetR family transcriptional regulator"/>
    <property type="match status" value="1"/>
</dbReference>
<evidence type="ECO:0000256" key="2">
    <source>
        <dbReference type="ARBA" id="ARBA00023125"/>
    </source>
</evidence>
<dbReference type="PANTHER" id="PTHR30055:SF158">
    <property type="entry name" value="POSSIBLE TRANSCRIPTIONAL REGULATORY PROTEIN (PROBABLY TETR-FAMILY)"/>
    <property type="match status" value="1"/>
</dbReference>
<evidence type="ECO:0000313" key="6">
    <source>
        <dbReference type="EMBL" id="SUE15516.1"/>
    </source>
</evidence>
<name>A0A379M197_9NOCA</name>
<sequence>MAGGTKRLPRAVREQQMLDAAVEVFSEHGFHNTSMDAIAGRASISKPMLYLYYGSKDELFAACIAREGQRFVEALTPAGDPTLAPREQLRVALESFLGFVDEHRPSWMVLYRQALSQQAFAPQVQGSRDRLIELTAHLLESSTRDPEPGTNYTIMAVALVGAGEAVADRIAGGEIDVQQAADLLENLAWRGLAGRKRSDRLH</sequence>
<dbReference type="SUPFAM" id="SSF46689">
    <property type="entry name" value="Homeodomain-like"/>
    <property type="match status" value="1"/>
</dbReference>
<dbReference type="PANTHER" id="PTHR30055">
    <property type="entry name" value="HTH-TYPE TRANSCRIPTIONAL REGULATOR RUTR"/>
    <property type="match status" value="1"/>
</dbReference>
<dbReference type="Pfam" id="PF21943">
    <property type="entry name" value="TetR_C_46"/>
    <property type="match status" value="1"/>
</dbReference>
<feature type="DNA-binding region" description="H-T-H motif" evidence="4">
    <location>
        <begin position="34"/>
        <end position="53"/>
    </location>
</feature>
<dbReference type="RefSeq" id="WP_016932524.1">
    <property type="nucleotide sequence ID" value="NZ_CP101467.1"/>
</dbReference>
<evidence type="ECO:0000256" key="1">
    <source>
        <dbReference type="ARBA" id="ARBA00023015"/>
    </source>
</evidence>
<dbReference type="EMBL" id="UGVI01000001">
    <property type="protein sequence ID" value="SUE15516.1"/>
    <property type="molecule type" value="Genomic_DNA"/>
</dbReference>
<evidence type="ECO:0000313" key="7">
    <source>
        <dbReference type="Proteomes" id="UP000254569"/>
    </source>
</evidence>
<dbReference type="PROSITE" id="PS50977">
    <property type="entry name" value="HTH_TETR_2"/>
    <property type="match status" value="1"/>
</dbReference>
<dbReference type="PRINTS" id="PR00455">
    <property type="entry name" value="HTHTETR"/>
</dbReference>
<dbReference type="Gene3D" id="1.10.357.10">
    <property type="entry name" value="Tetracycline Repressor, domain 2"/>
    <property type="match status" value="1"/>
</dbReference>
<feature type="domain" description="HTH tetR-type" evidence="5">
    <location>
        <begin position="11"/>
        <end position="71"/>
    </location>
</feature>
<evidence type="ECO:0000259" key="5">
    <source>
        <dbReference type="PROSITE" id="PS50977"/>
    </source>
</evidence>
<proteinExistence type="predicted"/>
<dbReference type="AlphaFoldDB" id="A0A379M197"/>
<dbReference type="GO" id="GO:0000976">
    <property type="term" value="F:transcription cis-regulatory region binding"/>
    <property type="evidence" value="ECO:0007669"/>
    <property type="project" value="TreeGrafter"/>
</dbReference>
<reference evidence="6 7" key="1">
    <citation type="submission" date="2018-06" db="EMBL/GenBank/DDBJ databases">
        <authorList>
            <consortium name="Pathogen Informatics"/>
            <person name="Doyle S."/>
        </authorList>
    </citation>
    <scope>NUCLEOTIDE SEQUENCE [LARGE SCALE GENOMIC DNA]</scope>
    <source>
        <strain evidence="6 7">NCTC13296</strain>
    </source>
</reference>